<evidence type="ECO:0000256" key="2">
    <source>
        <dbReference type="ARBA" id="ARBA00022670"/>
    </source>
</evidence>
<evidence type="ECO:0000256" key="4">
    <source>
        <dbReference type="ARBA" id="ARBA00022801"/>
    </source>
</evidence>
<evidence type="ECO:0000259" key="7">
    <source>
        <dbReference type="Pfam" id="PF01435"/>
    </source>
</evidence>
<evidence type="ECO:0000256" key="3">
    <source>
        <dbReference type="ARBA" id="ARBA00022723"/>
    </source>
</evidence>
<name>A0A7Z3GNX9_9PSED</name>
<dbReference type="InterPro" id="IPR001915">
    <property type="entry name" value="Peptidase_M48"/>
</dbReference>
<dbReference type="Gene3D" id="3.30.2010.10">
    <property type="entry name" value="Metalloproteases ('zincins'), catalytic domain"/>
    <property type="match status" value="1"/>
</dbReference>
<evidence type="ECO:0000256" key="5">
    <source>
        <dbReference type="ARBA" id="ARBA00022833"/>
    </source>
</evidence>
<dbReference type="AlphaFoldDB" id="A0A7Z3GNX9"/>
<protein>
    <submittedName>
        <fullName evidence="8">M48 family metalloprotease</fullName>
    </submittedName>
</protein>
<reference evidence="8 9" key="1">
    <citation type="submission" date="2020-02" db="EMBL/GenBank/DDBJ databases">
        <title>Complete genome sequence of Pseudomonas multiresinivorans ORNL1.</title>
        <authorList>
            <person name="Podar M."/>
        </authorList>
    </citation>
    <scope>NUCLEOTIDE SEQUENCE [LARGE SCALE GENOMIC DNA]</scope>
    <source>
        <strain evidence="9">populi</strain>
    </source>
</reference>
<proteinExistence type="predicted"/>
<dbReference type="Pfam" id="PF01435">
    <property type="entry name" value="Peptidase_M48"/>
    <property type="match status" value="1"/>
</dbReference>
<evidence type="ECO:0000313" key="8">
    <source>
        <dbReference type="EMBL" id="QJP06575.1"/>
    </source>
</evidence>
<accession>A0A7Z3GNX9</accession>
<dbReference type="RefSeq" id="WP_169935094.1">
    <property type="nucleotide sequence ID" value="NZ_CP048833.1"/>
</dbReference>
<gene>
    <name evidence="8" type="ORF">G4G71_01295</name>
</gene>
<evidence type="ECO:0000256" key="1">
    <source>
        <dbReference type="ARBA" id="ARBA00001947"/>
    </source>
</evidence>
<dbReference type="EMBL" id="CP048833">
    <property type="protein sequence ID" value="QJP06575.1"/>
    <property type="molecule type" value="Genomic_DNA"/>
</dbReference>
<dbReference type="PROSITE" id="PS51257">
    <property type="entry name" value="PROKAR_LIPOPROTEIN"/>
    <property type="match status" value="1"/>
</dbReference>
<dbReference type="InterPro" id="IPR051156">
    <property type="entry name" value="Mito/Outer_Membr_Metalloprot"/>
</dbReference>
<evidence type="ECO:0000256" key="6">
    <source>
        <dbReference type="ARBA" id="ARBA00023049"/>
    </source>
</evidence>
<dbReference type="KEGG" id="pmui:G4G71_01295"/>
<dbReference type="GO" id="GO:0051603">
    <property type="term" value="P:proteolysis involved in protein catabolic process"/>
    <property type="evidence" value="ECO:0007669"/>
    <property type="project" value="TreeGrafter"/>
</dbReference>
<dbReference type="PANTHER" id="PTHR22726">
    <property type="entry name" value="METALLOENDOPEPTIDASE OMA1"/>
    <property type="match status" value="1"/>
</dbReference>
<feature type="domain" description="Peptidase M48" evidence="7">
    <location>
        <begin position="66"/>
        <end position="227"/>
    </location>
</feature>
<dbReference type="GO" id="GO:0004222">
    <property type="term" value="F:metalloendopeptidase activity"/>
    <property type="evidence" value="ECO:0007669"/>
    <property type="project" value="InterPro"/>
</dbReference>
<keyword evidence="2 8" id="KW-0645">Protease</keyword>
<evidence type="ECO:0000313" key="9">
    <source>
        <dbReference type="Proteomes" id="UP000502549"/>
    </source>
</evidence>
<organism evidence="8 9">
    <name type="scientific">Pseudomonas multiresinivorans</name>
    <dbReference type="NCBI Taxonomy" id="95301"/>
    <lineage>
        <taxon>Bacteria</taxon>
        <taxon>Pseudomonadati</taxon>
        <taxon>Pseudomonadota</taxon>
        <taxon>Gammaproteobacteria</taxon>
        <taxon>Pseudomonadales</taxon>
        <taxon>Pseudomonadaceae</taxon>
        <taxon>Pseudomonas</taxon>
    </lineage>
</organism>
<keyword evidence="4" id="KW-0378">Hydrolase</keyword>
<sequence>MSRWRWPWLAASLLILGGCASDGRYSTLQPMQGVDRKVDMSDVRGLRQMDRTPVQDAGLLNYVQTVRARLEKAHGQPCDCTVLVDSFGGYEAYSLSTRTIVVSAGLVAQAGSEDEIAAVIAHELGHVYQGDTTKGTLQETALQVVKAGGWAAGAGGYTMMFGETVDDVAKGLIYHRFNEQQEVAADAFSAQLLVKAGYSLDGLKMAVRRLNAYSAGALQARSSEPPPQCVTSKNGVYTFNFKKCGKQLSGSGASVYQTAPARLKPVMDYAASLPDDQRRRRPAGAPPSFASVNYLFGLNSLVSSDRKQLIAALARVQAQPLPPTLAGNVAVTNKLAMAYNIAGDQQRAADNLTRSLQSNGRTAWTFNYLFKQVDRSGDSRQVLEAINASHEEIGYMTQLLPVEYYLAKRHKLQVYEMVAYGRCLSNLVDDMNTYNTCAKFEKYAKSSGAAQW</sequence>
<dbReference type="PANTHER" id="PTHR22726:SF1">
    <property type="entry name" value="METALLOENDOPEPTIDASE OMA1, MITOCHONDRIAL"/>
    <property type="match status" value="1"/>
</dbReference>
<dbReference type="GO" id="GO:0016020">
    <property type="term" value="C:membrane"/>
    <property type="evidence" value="ECO:0007669"/>
    <property type="project" value="TreeGrafter"/>
</dbReference>
<comment type="cofactor">
    <cofactor evidence="1">
        <name>Zn(2+)</name>
        <dbReference type="ChEBI" id="CHEBI:29105"/>
    </cofactor>
</comment>
<dbReference type="GO" id="GO:0046872">
    <property type="term" value="F:metal ion binding"/>
    <property type="evidence" value="ECO:0007669"/>
    <property type="project" value="UniProtKB-KW"/>
</dbReference>
<keyword evidence="3" id="KW-0479">Metal-binding</keyword>
<dbReference type="Proteomes" id="UP000502549">
    <property type="component" value="Chromosome"/>
</dbReference>
<keyword evidence="5" id="KW-0862">Zinc</keyword>
<keyword evidence="6 8" id="KW-0482">Metalloprotease</keyword>
<keyword evidence="9" id="KW-1185">Reference proteome</keyword>